<keyword evidence="3 5" id="KW-0863">Zinc-finger</keyword>
<dbReference type="PROSITE" id="PS50157">
    <property type="entry name" value="ZINC_FINGER_C2H2_2"/>
    <property type="match status" value="2"/>
</dbReference>
<dbReference type="SUPFAM" id="SSF57667">
    <property type="entry name" value="beta-beta-alpha zinc fingers"/>
    <property type="match status" value="1"/>
</dbReference>
<evidence type="ECO:0000313" key="8">
    <source>
        <dbReference type="EMBL" id="KAF2884984.1"/>
    </source>
</evidence>
<dbReference type="FunFam" id="3.30.160.60:FF:000474">
    <property type="entry name" value="zinc finger protein 367"/>
    <property type="match status" value="1"/>
</dbReference>
<feature type="domain" description="C2H2-type" evidence="7">
    <location>
        <begin position="79"/>
        <end position="106"/>
    </location>
</feature>
<keyword evidence="9" id="KW-1185">Reference proteome</keyword>
<dbReference type="SMART" id="SM00355">
    <property type="entry name" value="ZnF_C2H2"/>
    <property type="match status" value="2"/>
</dbReference>
<protein>
    <recommendedName>
        <fullName evidence="7">C2H2-type domain-containing protein</fullName>
    </recommendedName>
</protein>
<sequence length="391" mass="43967">MNKTPKRAKIYSENNTTLNAISPNRLSLTKTPNSIEKTPVNGSPSENAVVSPSESRRGRPRAELLNTLILEGSSSPSSIKCTYCGRVFPREKSLQAHLRTHTGERPYVCDYPRCTRRFTQSGQLKTHQRLHTGEKPFICTADKCERRFTHANRHCPEHPEAQLKRFTSASPASGEKLGDEDHSTAVQKWLKNNKSCTSSIISTPRKSMKFSRSLANNEEVENICLKGFVRKLARMDSDSSHSSSRTSSQELLSSLGGDENDLEGYSTVGNYNIASASHHLEQEIKLSSSNSLPNSQKSSSSVTSEYIELPKKRWLREAVQDQQRWDSSQELARPINWDETNLVEYANQRRPTVLMRVQDHGATKEVSRADMQTAIALVELKNGGPINYRQY</sequence>
<evidence type="ECO:0000256" key="1">
    <source>
        <dbReference type="ARBA" id="ARBA00022723"/>
    </source>
</evidence>
<dbReference type="GO" id="GO:0005667">
    <property type="term" value="C:transcription regulator complex"/>
    <property type="evidence" value="ECO:0007669"/>
    <property type="project" value="TreeGrafter"/>
</dbReference>
<evidence type="ECO:0000256" key="6">
    <source>
        <dbReference type="SAM" id="MobiDB-lite"/>
    </source>
</evidence>
<evidence type="ECO:0000256" key="4">
    <source>
        <dbReference type="ARBA" id="ARBA00022833"/>
    </source>
</evidence>
<feature type="region of interest" description="Disordered" evidence="6">
    <location>
        <begin position="21"/>
        <end position="59"/>
    </location>
</feature>
<accession>A0A8K0G3X6</accession>
<dbReference type="Proteomes" id="UP000801492">
    <property type="component" value="Unassembled WGS sequence"/>
</dbReference>
<reference evidence="8" key="1">
    <citation type="submission" date="2019-08" db="EMBL/GenBank/DDBJ databases">
        <title>The genome of the North American firefly Photinus pyralis.</title>
        <authorList>
            <consortium name="Photinus pyralis genome working group"/>
            <person name="Fallon T.R."/>
            <person name="Sander Lower S.E."/>
            <person name="Weng J.-K."/>
        </authorList>
    </citation>
    <scope>NUCLEOTIDE SEQUENCE</scope>
    <source>
        <strain evidence="8">TRF0915ILg1</strain>
        <tissue evidence="8">Whole body</tissue>
    </source>
</reference>
<feature type="domain" description="C2H2-type" evidence="7">
    <location>
        <begin position="107"/>
        <end position="136"/>
    </location>
</feature>
<evidence type="ECO:0000256" key="5">
    <source>
        <dbReference type="PROSITE-ProRule" id="PRU00042"/>
    </source>
</evidence>
<dbReference type="GO" id="GO:0000978">
    <property type="term" value="F:RNA polymerase II cis-regulatory region sequence-specific DNA binding"/>
    <property type="evidence" value="ECO:0007669"/>
    <property type="project" value="TreeGrafter"/>
</dbReference>
<feature type="region of interest" description="Disordered" evidence="6">
    <location>
        <begin position="236"/>
        <end position="258"/>
    </location>
</feature>
<dbReference type="PANTHER" id="PTHR14003">
    <property type="entry name" value="TRANSCRIPTIONAL REPRESSOR PROTEIN YY"/>
    <property type="match status" value="1"/>
</dbReference>
<keyword evidence="2" id="KW-0677">Repeat</keyword>
<dbReference type="GO" id="GO:0031519">
    <property type="term" value="C:PcG protein complex"/>
    <property type="evidence" value="ECO:0007669"/>
    <property type="project" value="TreeGrafter"/>
</dbReference>
<dbReference type="GO" id="GO:0000785">
    <property type="term" value="C:chromatin"/>
    <property type="evidence" value="ECO:0007669"/>
    <property type="project" value="TreeGrafter"/>
</dbReference>
<proteinExistence type="predicted"/>
<feature type="region of interest" description="Disordered" evidence="6">
    <location>
        <begin position="155"/>
        <end position="183"/>
    </location>
</feature>
<dbReference type="Pfam" id="PF00096">
    <property type="entry name" value="zf-C2H2"/>
    <property type="match status" value="2"/>
</dbReference>
<organism evidence="8 9">
    <name type="scientific">Ignelater luminosus</name>
    <name type="common">Cucubano</name>
    <name type="synonym">Pyrophorus luminosus</name>
    <dbReference type="NCBI Taxonomy" id="2038154"/>
    <lineage>
        <taxon>Eukaryota</taxon>
        <taxon>Metazoa</taxon>
        <taxon>Ecdysozoa</taxon>
        <taxon>Arthropoda</taxon>
        <taxon>Hexapoda</taxon>
        <taxon>Insecta</taxon>
        <taxon>Pterygota</taxon>
        <taxon>Neoptera</taxon>
        <taxon>Endopterygota</taxon>
        <taxon>Coleoptera</taxon>
        <taxon>Polyphaga</taxon>
        <taxon>Elateriformia</taxon>
        <taxon>Elateroidea</taxon>
        <taxon>Elateridae</taxon>
        <taxon>Agrypninae</taxon>
        <taxon>Pyrophorini</taxon>
        <taxon>Ignelater</taxon>
    </lineage>
</organism>
<comment type="caution">
    <text evidence="8">The sequence shown here is derived from an EMBL/GenBank/DDBJ whole genome shotgun (WGS) entry which is preliminary data.</text>
</comment>
<dbReference type="OrthoDB" id="3437960at2759"/>
<feature type="compositionally biased region" description="Polar residues" evidence="6">
    <location>
        <begin position="21"/>
        <end position="53"/>
    </location>
</feature>
<dbReference type="InterPro" id="IPR013087">
    <property type="entry name" value="Znf_C2H2_type"/>
</dbReference>
<keyword evidence="1" id="KW-0479">Metal-binding</keyword>
<dbReference type="PROSITE" id="PS00028">
    <property type="entry name" value="ZINC_FINGER_C2H2_1"/>
    <property type="match status" value="2"/>
</dbReference>
<evidence type="ECO:0000256" key="2">
    <source>
        <dbReference type="ARBA" id="ARBA00022737"/>
    </source>
</evidence>
<dbReference type="EMBL" id="VTPC01090044">
    <property type="protein sequence ID" value="KAF2884984.1"/>
    <property type="molecule type" value="Genomic_DNA"/>
</dbReference>
<keyword evidence="4" id="KW-0862">Zinc</keyword>
<evidence type="ECO:0000313" key="9">
    <source>
        <dbReference type="Proteomes" id="UP000801492"/>
    </source>
</evidence>
<dbReference type="AlphaFoldDB" id="A0A8K0G3X6"/>
<dbReference type="GO" id="GO:0000981">
    <property type="term" value="F:DNA-binding transcription factor activity, RNA polymerase II-specific"/>
    <property type="evidence" value="ECO:0007669"/>
    <property type="project" value="TreeGrafter"/>
</dbReference>
<dbReference type="FunFam" id="3.30.160.60:FF:003212">
    <property type="entry name" value="Zinc finger protein 367"/>
    <property type="match status" value="1"/>
</dbReference>
<dbReference type="Gene3D" id="3.30.160.60">
    <property type="entry name" value="Classic Zinc Finger"/>
    <property type="match status" value="3"/>
</dbReference>
<name>A0A8K0G3X6_IGNLU</name>
<dbReference type="GO" id="GO:0008270">
    <property type="term" value="F:zinc ion binding"/>
    <property type="evidence" value="ECO:0007669"/>
    <property type="project" value="UniProtKB-KW"/>
</dbReference>
<dbReference type="PANTHER" id="PTHR14003:SF26">
    <property type="entry name" value="ZINC FINGER PROTEIN 367"/>
    <property type="match status" value="1"/>
</dbReference>
<dbReference type="InterPro" id="IPR036236">
    <property type="entry name" value="Znf_C2H2_sf"/>
</dbReference>
<feature type="compositionally biased region" description="Low complexity" evidence="6">
    <location>
        <begin position="240"/>
        <end position="255"/>
    </location>
</feature>
<evidence type="ECO:0000259" key="7">
    <source>
        <dbReference type="PROSITE" id="PS50157"/>
    </source>
</evidence>
<evidence type="ECO:0000256" key="3">
    <source>
        <dbReference type="ARBA" id="ARBA00022771"/>
    </source>
</evidence>
<gene>
    <name evidence="8" type="ORF">ILUMI_21205</name>
</gene>